<evidence type="ECO:0000256" key="1">
    <source>
        <dbReference type="ARBA" id="ARBA00005378"/>
    </source>
</evidence>
<dbReference type="InterPro" id="IPR003593">
    <property type="entry name" value="AAA+_ATPase"/>
</dbReference>
<keyword evidence="3" id="KW-0547">Nucleotide-binding</keyword>
<dbReference type="Pfam" id="PF00004">
    <property type="entry name" value="AAA"/>
    <property type="match status" value="1"/>
</dbReference>
<reference evidence="6 7" key="1">
    <citation type="journal article" date="2020" name="bioRxiv">
        <title>Metabolic contributions of an alphaproteobacterial endosymbiont in the apicomplexan Cardiosporidium cionae.</title>
        <authorList>
            <person name="Hunter E.S."/>
            <person name="Paight C.J."/>
            <person name="Lane C.E."/>
        </authorList>
    </citation>
    <scope>NUCLEOTIDE SEQUENCE [LARGE SCALE GENOMIC DNA]</scope>
    <source>
        <strain evidence="6">ESH_2018</strain>
    </source>
</reference>
<accession>A0ABQ7J938</accession>
<evidence type="ECO:0000256" key="4">
    <source>
        <dbReference type="ARBA" id="ARBA00022840"/>
    </source>
</evidence>
<keyword evidence="2" id="KW-0235">DNA replication</keyword>
<evidence type="ECO:0000259" key="5">
    <source>
        <dbReference type="SMART" id="SM00382"/>
    </source>
</evidence>
<dbReference type="Gene3D" id="3.40.50.300">
    <property type="entry name" value="P-loop containing nucleotide triphosphate hydrolases"/>
    <property type="match status" value="1"/>
</dbReference>
<dbReference type="Proteomes" id="UP000823046">
    <property type="component" value="Unassembled WGS sequence"/>
</dbReference>
<dbReference type="EMBL" id="JADAQX010000455">
    <property type="protein sequence ID" value="KAF8820180.1"/>
    <property type="molecule type" value="Genomic_DNA"/>
</dbReference>
<dbReference type="SMART" id="SM00382">
    <property type="entry name" value="AAA"/>
    <property type="match status" value="1"/>
</dbReference>
<name>A0ABQ7J938_9APIC</name>
<keyword evidence="4" id="KW-0067">ATP-binding</keyword>
<dbReference type="SUPFAM" id="SSF48019">
    <property type="entry name" value="post-AAA+ oligomerization domain-like"/>
    <property type="match status" value="1"/>
</dbReference>
<comment type="similarity">
    <text evidence="1">Belongs to the activator 1 small subunits family.</text>
</comment>
<dbReference type="Pfam" id="PF08542">
    <property type="entry name" value="Rep_fac_C"/>
    <property type="match status" value="1"/>
</dbReference>
<evidence type="ECO:0000313" key="7">
    <source>
        <dbReference type="Proteomes" id="UP000823046"/>
    </source>
</evidence>
<dbReference type="InterPro" id="IPR050238">
    <property type="entry name" value="DNA_Rep/Repair_Clamp_Loader"/>
</dbReference>
<evidence type="ECO:0000256" key="3">
    <source>
        <dbReference type="ARBA" id="ARBA00022741"/>
    </source>
</evidence>
<protein>
    <submittedName>
        <fullName evidence="6">Replication factor C subunit 4</fullName>
    </submittedName>
</protein>
<dbReference type="CDD" id="cd00009">
    <property type="entry name" value="AAA"/>
    <property type="match status" value="1"/>
</dbReference>
<dbReference type="InterPro" id="IPR027417">
    <property type="entry name" value="P-loop_NTPase"/>
</dbReference>
<proteinExistence type="inferred from homology"/>
<sequence length="302" mass="33639">MATAATSTTTPGPVSESTIWIEKYRPITLEDVVGNEEVIKRLRIISREGNMPNLMLAGPPGTGKTTCVLCLARAMLGDKYKKCVMELNASDDRGIDVVRDKIKSFAKELASLPMGKHKIVILDEVDSMTEAAQQSLRRIIEQYSDTTRFALACNESTKVIEPIQSRCAIIRFAKLTDEQAINYLQAAVSGFQIVNKENVLRVCDIPPPEKIRTMIAYCLKGSWREAHIVAQDLCDSGYNSMDIVGTTRSVLRRYEAPEHIVLEYIKAIGQTHMVVSSGLNSMLQIDKMISNLCKISIQLRKN</sequence>
<comment type="caution">
    <text evidence="6">The sequence shown here is derived from an EMBL/GenBank/DDBJ whole genome shotgun (WGS) entry which is preliminary data.</text>
</comment>
<feature type="domain" description="AAA+ ATPase" evidence="5">
    <location>
        <begin position="50"/>
        <end position="182"/>
    </location>
</feature>
<dbReference type="InterPro" id="IPR003959">
    <property type="entry name" value="ATPase_AAA_core"/>
</dbReference>
<dbReference type="InterPro" id="IPR013748">
    <property type="entry name" value="Rep_factorC_C"/>
</dbReference>
<gene>
    <name evidence="6" type="ORF">IE077_003472</name>
</gene>
<dbReference type="Gene3D" id="1.20.272.10">
    <property type="match status" value="1"/>
</dbReference>
<dbReference type="PANTHER" id="PTHR11669">
    <property type="entry name" value="REPLICATION FACTOR C / DNA POLYMERASE III GAMMA-TAU SUBUNIT"/>
    <property type="match status" value="1"/>
</dbReference>
<dbReference type="SUPFAM" id="SSF52540">
    <property type="entry name" value="P-loop containing nucleoside triphosphate hydrolases"/>
    <property type="match status" value="1"/>
</dbReference>
<dbReference type="InterPro" id="IPR008921">
    <property type="entry name" value="DNA_pol3_clamp-load_cplx_C"/>
</dbReference>
<organism evidence="6 7">
    <name type="scientific">Cardiosporidium cionae</name>
    <dbReference type="NCBI Taxonomy" id="476202"/>
    <lineage>
        <taxon>Eukaryota</taxon>
        <taxon>Sar</taxon>
        <taxon>Alveolata</taxon>
        <taxon>Apicomplexa</taxon>
        <taxon>Aconoidasida</taxon>
        <taxon>Nephromycida</taxon>
        <taxon>Cardiosporidium</taxon>
    </lineage>
</organism>
<keyword evidence="7" id="KW-1185">Reference proteome</keyword>
<evidence type="ECO:0000256" key="2">
    <source>
        <dbReference type="ARBA" id="ARBA00022705"/>
    </source>
</evidence>
<dbReference type="PANTHER" id="PTHR11669:SF5">
    <property type="entry name" value="REPLICATION FACTOR C SUBUNIT 2"/>
    <property type="match status" value="1"/>
</dbReference>
<evidence type="ECO:0000313" key="6">
    <source>
        <dbReference type="EMBL" id="KAF8820180.1"/>
    </source>
</evidence>